<evidence type="ECO:0000256" key="12">
    <source>
        <dbReference type="NCBIfam" id="TIGR00416"/>
    </source>
</evidence>
<reference evidence="16 17" key="1">
    <citation type="submission" date="2016-08" db="EMBL/GenBank/DDBJ databases">
        <title>Characterization and recognition of Brachyspira hampsonii sp. nov., a novel intestinal spirochete that is pathogenic to pigs.</title>
        <authorList>
            <person name="Mirajkar N."/>
            <person name="La T."/>
            <person name="Phillips N."/>
            <person name="Hampson D."/>
            <person name="Gebhart C."/>
        </authorList>
    </citation>
    <scope>NUCLEOTIDE SEQUENCE [LARGE SCALE GENOMIC DNA]</scope>
    <source>
        <strain evidence="16 17">P280/1</strain>
    </source>
</reference>
<keyword evidence="5" id="KW-0378">Hydrolase</keyword>
<dbReference type="NCBIfam" id="TIGR00416">
    <property type="entry name" value="sms"/>
    <property type="match status" value="1"/>
</dbReference>
<dbReference type="PROSITE" id="PS50162">
    <property type="entry name" value="RECA_2"/>
    <property type="match status" value="1"/>
</dbReference>
<evidence type="ECO:0000256" key="3">
    <source>
        <dbReference type="ARBA" id="ARBA00022763"/>
    </source>
</evidence>
<evidence type="ECO:0000256" key="2">
    <source>
        <dbReference type="ARBA" id="ARBA00022741"/>
    </source>
</evidence>
<dbReference type="InterPro" id="IPR004504">
    <property type="entry name" value="DNA_repair_RadA"/>
</dbReference>
<evidence type="ECO:0000256" key="8">
    <source>
        <dbReference type="ARBA" id="ARBA00023016"/>
    </source>
</evidence>
<organism evidence="16 17">
    <name type="scientific">Brachyspira hampsonii</name>
    <dbReference type="NCBI Taxonomy" id="1287055"/>
    <lineage>
        <taxon>Bacteria</taxon>
        <taxon>Pseudomonadati</taxon>
        <taxon>Spirochaetota</taxon>
        <taxon>Spirochaetia</taxon>
        <taxon>Brachyspirales</taxon>
        <taxon>Brachyspiraceae</taxon>
        <taxon>Brachyspira</taxon>
    </lineage>
</organism>
<evidence type="ECO:0000313" key="16">
    <source>
        <dbReference type="EMBL" id="OEJ16098.1"/>
    </source>
</evidence>
<dbReference type="GO" id="GO:0016787">
    <property type="term" value="F:hydrolase activity"/>
    <property type="evidence" value="ECO:0007669"/>
    <property type="project" value="UniProtKB-KW"/>
</dbReference>
<evidence type="ECO:0000256" key="9">
    <source>
        <dbReference type="ARBA" id="ARBA00023125"/>
    </source>
</evidence>
<dbReference type="Pfam" id="PF13481">
    <property type="entry name" value="AAA_25"/>
    <property type="match status" value="1"/>
</dbReference>
<keyword evidence="3 11" id="KW-0227">DNA damage</keyword>
<feature type="region of interest" description="Lon-protease-like" evidence="11">
    <location>
        <begin position="358"/>
        <end position="463"/>
    </location>
</feature>
<keyword evidence="4 13" id="KW-0863">Zinc-finger</keyword>
<gene>
    <name evidence="11" type="primary">radA</name>
    <name evidence="16" type="ORF">BFL38_11655</name>
</gene>
<dbReference type="Proteomes" id="UP000095247">
    <property type="component" value="Unassembled WGS sequence"/>
</dbReference>
<evidence type="ECO:0000313" key="17">
    <source>
        <dbReference type="Proteomes" id="UP000095247"/>
    </source>
</evidence>
<dbReference type="RefSeq" id="WP_069725554.1">
    <property type="nucleotide sequence ID" value="NZ_MDCO01000001.1"/>
</dbReference>
<dbReference type="EMBL" id="MDCO01000001">
    <property type="protein sequence ID" value="OEJ16098.1"/>
    <property type="molecule type" value="Genomic_DNA"/>
</dbReference>
<dbReference type="FunFam" id="3.40.50.300:FF:000050">
    <property type="entry name" value="DNA repair protein RadA"/>
    <property type="match status" value="1"/>
</dbReference>
<evidence type="ECO:0000256" key="13">
    <source>
        <dbReference type="RuleBase" id="RU003555"/>
    </source>
</evidence>
<dbReference type="InterPro" id="IPR020588">
    <property type="entry name" value="RecA_ATP-bd"/>
</dbReference>
<protein>
    <recommendedName>
        <fullName evidence="11 12">DNA repair protein RadA</fullName>
    </recommendedName>
</protein>
<evidence type="ECO:0000256" key="7">
    <source>
        <dbReference type="ARBA" id="ARBA00022840"/>
    </source>
</evidence>
<dbReference type="HAMAP" id="MF_01498">
    <property type="entry name" value="RadA_bact"/>
    <property type="match status" value="1"/>
</dbReference>
<dbReference type="PANTHER" id="PTHR32472">
    <property type="entry name" value="DNA REPAIR PROTEIN RADA"/>
    <property type="match status" value="1"/>
</dbReference>
<evidence type="ECO:0000256" key="5">
    <source>
        <dbReference type="ARBA" id="ARBA00022801"/>
    </source>
</evidence>
<dbReference type="GO" id="GO:0005524">
    <property type="term" value="F:ATP binding"/>
    <property type="evidence" value="ECO:0007669"/>
    <property type="project" value="UniProtKB-UniRule"/>
</dbReference>
<dbReference type="InterPro" id="IPR014721">
    <property type="entry name" value="Ribsml_uS5_D2-typ_fold_subgr"/>
</dbReference>
<feature type="region of interest" description="Disordered" evidence="14">
    <location>
        <begin position="36"/>
        <end position="63"/>
    </location>
</feature>
<dbReference type="Pfam" id="PF13541">
    <property type="entry name" value="ChlI"/>
    <property type="match status" value="1"/>
</dbReference>
<dbReference type="PANTHER" id="PTHR32472:SF10">
    <property type="entry name" value="DNA REPAIR PROTEIN RADA-LIKE PROTEIN"/>
    <property type="match status" value="1"/>
</dbReference>
<dbReference type="AlphaFoldDB" id="A0A1E5NIW3"/>
<dbReference type="GO" id="GO:0140664">
    <property type="term" value="F:ATP-dependent DNA damage sensor activity"/>
    <property type="evidence" value="ECO:0007669"/>
    <property type="project" value="InterPro"/>
</dbReference>
<proteinExistence type="inferred from homology"/>
<dbReference type="GO" id="GO:0008270">
    <property type="term" value="F:zinc ion binding"/>
    <property type="evidence" value="ECO:0007669"/>
    <property type="project" value="UniProtKB-KW"/>
</dbReference>
<keyword evidence="8 11" id="KW-0346">Stress response</keyword>
<dbReference type="SUPFAM" id="SSF54211">
    <property type="entry name" value="Ribosomal protein S5 domain 2-like"/>
    <property type="match status" value="1"/>
</dbReference>
<dbReference type="Gene3D" id="3.40.50.300">
    <property type="entry name" value="P-loop containing nucleotide triphosphate hydrolases"/>
    <property type="match status" value="1"/>
</dbReference>
<keyword evidence="7 11" id="KW-0067">ATP-binding</keyword>
<dbReference type="InterPro" id="IPR003593">
    <property type="entry name" value="AAA+_ATPase"/>
</dbReference>
<dbReference type="InterPro" id="IPR041166">
    <property type="entry name" value="Rubredoxin_2"/>
</dbReference>
<dbReference type="GO" id="GO:0000725">
    <property type="term" value="P:recombinational repair"/>
    <property type="evidence" value="ECO:0007669"/>
    <property type="project" value="UniProtKB-UniRule"/>
</dbReference>
<dbReference type="GO" id="GO:0005829">
    <property type="term" value="C:cytosol"/>
    <property type="evidence" value="ECO:0007669"/>
    <property type="project" value="TreeGrafter"/>
</dbReference>
<feature type="short sequence motif" description="RadA KNRFG motif" evidence="11">
    <location>
        <begin position="258"/>
        <end position="262"/>
    </location>
</feature>
<keyword evidence="2 11" id="KW-0547">Nucleotide-binding</keyword>
<dbReference type="CDD" id="cd01121">
    <property type="entry name" value="RadA_SMS_N"/>
    <property type="match status" value="1"/>
</dbReference>
<dbReference type="InterPro" id="IPR027417">
    <property type="entry name" value="P-loop_NTPase"/>
</dbReference>
<comment type="caution">
    <text evidence="16">The sequence shown here is derived from an EMBL/GenBank/DDBJ whole genome shotgun (WGS) entry which is preliminary data.</text>
</comment>
<feature type="compositionally biased region" description="Polar residues" evidence="14">
    <location>
        <begin position="36"/>
        <end position="45"/>
    </location>
</feature>
<keyword evidence="1 11" id="KW-0479">Metal-binding</keyword>
<name>A0A1E5NIW3_9SPIR</name>
<evidence type="ECO:0000259" key="15">
    <source>
        <dbReference type="PROSITE" id="PS50162"/>
    </source>
</evidence>
<dbReference type="SUPFAM" id="SSF52540">
    <property type="entry name" value="P-loop containing nucleoside triphosphate hydrolases"/>
    <property type="match status" value="1"/>
</dbReference>
<evidence type="ECO:0000256" key="11">
    <source>
        <dbReference type="HAMAP-Rule" id="MF_01498"/>
    </source>
</evidence>
<dbReference type="Gene3D" id="3.30.230.10">
    <property type="match status" value="1"/>
</dbReference>
<dbReference type="PRINTS" id="PR01874">
    <property type="entry name" value="DNAREPAIRADA"/>
</dbReference>
<keyword evidence="6 13" id="KW-0862">Zinc</keyword>
<accession>A0A1E5NIW3</accession>
<comment type="domain">
    <text evidence="11">The middle region has homology to RecA with ATPase motifs including the RadA KNRFG motif, while the C-terminus is homologous to Lon protease.</text>
</comment>
<keyword evidence="10 11" id="KW-0234">DNA repair</keyword>
<dbReference type="Pfam" id="PF18073">
    <property type="entry name" value="Zn_ribbon_LapB"/>
    <property type="match status" value="1"/>
</dbReference>
<dbReference type="GO" id="GO:0003684">
    <property type="term" value="F:damaged DNA binding"/>
    <property type="evidence" value="ECO:0007669"/>
    <property type="project" value="InterPro"/>
</dbReference>
<dbReference type="InterPro" id="IPR020568">
    <property type="entry name" value="Ribosomal_Su5_D2-typ_SF"/>
</dbReference>
<sequence length="463" mass="50784">MAKKNNTIFVCDNCGESTINWMGKCPSCGSWNSLKPVTEPSQDNNKSIRERTSASANTDKASLTPLKKIKTNDRTRISTNIDELNRVLGGGIVQGSVILIGGEPGIGKSTLLLQTASNIAKNEKVYYFTGEESLEQIKLRADRLTLEDSDFLISSESNCDNIINTLLDDTPSLAIIDSIQTIYSPSTNSIAGSPAQIKNCAWALMQTAKLKNITIFLVGHITKEGTIAGPKILEHIVDCVLYFEGDDKGIYRILRAVKNRYGAVDEVGIFEMAEKGLMEVKDPSRVFTRGINESVFAGNVITPVIEGSRVFCVEQEALVGSSAFGYPRRLTIGYDQYRLLIIIAILEKRAHLNLSNQDVYINIANGLNVKETASDLAIAMAIASSMSGISIQRTTAYIGELGLSGEVRPVRFIERRIKEMQKFSLKEVYISKRAVKEIKNPGNIKIIGIDHISEAVKRLGIGN</sequence>
<evidence type="ECO:0000256" key="6">
    <source>
        <dbReference type="ARBA" id="ARBA00022833"/>
    </source>
</evidence>
<comment type="function">
    <text evidence="11">Plays a role in repairing double-strand DNA breaks, probably involving stabilizing or processing branched DNA or blocked replication forks.</text>
</comment>
<comment type="function">
    <text evidence="13">DNA-dependent ATPase involved in processing of recombination intermediates, plays a role in repairing DNA breaks. Stimulates the branch migration of RecA-mediated strand transfer reactions, allowing the 3' invading strand to extend heteroduplex DNA faster. Binds ssDNA in the presence of ADP but not other nucleotides, has ATPase activity that is stimulated by ssDNA and various branched DNA structures, but inhibited by SSB. Does not have RecA's homology-searching function.</text>
</comment>
<evidence type="ECO:0000256" key="10">
    <source>
        <dbReference type="ARBA" id="ARBA00023204"/>
    </source>
</evidence>
<keyword evidence="9 11" id="KW-0238">DNA-binding</keyword>
<feature type="domain" description="RecA family profile 1" evidence="15">
    <location>
        <begin position="73"/>
        <end position="221"/>
    </location>
</feature>
<dbReference type="SMART" id="SM00382">
    <property type="entry name" value="AAA"/>
    <property type="match status" value="1"/>
</dbReference>
<evidence type="ECO:0000256" key="14">
    <source>
        <dbReference type="SAM" id="MobiDB-lite"/>
    </source>
</evidence>
<feature type="binding site" evidence="11">
    <location>
        <begin position="102"/>
        <end position="109"/>
    </location>
    <ligand>
        <name>ATP</name>
        <dbReference type="ChEBI" id="CHEBI:30616"/>
    </ligand>
</feature>
<comment type="similarity">
    <text evidence="11 13">Belongs to the RecA family. RadA subfamily.</text>
</comment>
<evidence type="ECO:0000256" key="1">
    <source>
        <dbReference type="ARBA" id="ARBA00022723"/>
    </source>
</evidence>
<evidence type="ECO:0000256" key="4">
    <source>
        <dbReference type="ARBA" id="ARBA00022771"/>
    </source>
</evidence>